<dbReference type="EMBL" id="CAJNOO010000328">
    <property type="protein sequence ID" value="CAF0907592.1"/>
    <property type="molecule type" value="Genomic_DNA"/>
</dbReference>
<dbReference type="EMBL" id="CAJOBE010006715">
    <property type="protein sequence ID" value="CAF4015085.1"/>
    <property type="molecule type" value="Genomic_DNA"/>
</dbReference>
<dbReference type="Proteomes" id="UP000663889">
    <property type="component" value="Unassembled WGS sequence"/>
</dbReference>
<evidence type="ECO:0000256" key="1">
    <source>
        <dbReference type="ARBA" id="ARBA00007996"/>
    </source>
</evidence>
<dbReference type="EMBL" id="CAJNOU010000430">
    <property type="protein sequence ID" value="CAF0994984.1"/>
    <property type="molecule type" value="Genomic_DNA"/>
</dbReference>
<evidence type="ECO:0000313" key="5">
    <source>
        <dbReference type="EMBL" id="CAF0907592.1"/>
    </source>
</evidence>
<proteinExistence type="inferred from homology"/>
<sequence length="271" mass="31780">MNNRPVVERDYEHKFSASAFVNYYYSVNNTNPPSIYFEFFSSTVLKILQKYRYKFSQRNDHSKVLEFGGGPNLWPSFLLAQYFDEIWFCDYTPANLQAVRDWINHAPSAHNWTLYFTAICPKDVDEKQWENKLRLAVSKDRIFRCDVNDPDTLIQWKEQQQPPLFDIIFSSLTFEAACLSIDHFIQTIKRLWNMLRPGGMMLVCSTKNETNYMVGNEIFPCIQLNEENVTEAFLSNDLPKPEIIVEHNIASEIICKGSQLNGLMVYYVFKQ</sequence>
<evidence type="ECO:0000256" key="4">
    <source>
        <dbReference type="ARBA" id="ARBA00022691"/>
    </source>
</evidence>
<dbReference type="Pfam" id="PF01234">
    <property type="entry name" value="NNMT_PNMT_TEMT"/>
    <property type="match status" value="1"/>
</dbReference>
<reference evidence="8" key="1">
    <citation type="submission" date="2021-02" db="EMBL/GenBank/DDBJ databases">
        <authorList>
            <person name="Nowell W R."/>
        </authorList>
    </citation>
    <scope>NUCLEOTIDE SEQUENCE</scope>
</reference>
<gene>
    <name evidence="8" type="ORF">FNK824_LOCUS26732</name>
    <name evidence="7" type="ORF">OTI717_LOCUS17736</name>
    <name evidence="5" type="ORF">RFH988_LOCUS9310</name>
    <name evidence="6" type="ORF">SEV965_LOCUS10477</name>
</gene>
<keyword evidence="3" id="KW-0808">Transferase</keyword>
<keyword evidence="2" id="KW-0489">Methyltransferase</keyword>
<dbReference type="PROSITE" id="PS51681">
    <property type="entry name" value="SAM_MT_NNMT_PNMT_TEMT"/>
    <property type="match status" value="1"/>
</dbReference>
<dbReference type="SUPFAM" id="SSF53335">
    <property type="entry name" value="S-adenosyl-L-methionine-dependent methyltransferases"/>
    <property type="match status" value="1"/>
</dbReference>
<evidence type="ECO:0000313" key="8">
    <source>
        <dbReference type="EMBL" id="CAF4015085.1"/>
    </source>
</evidence>
<organism evidence="8 9">
    <name type="scientific">Rotaria sordida</name>
    <dbReference type="NCBI Taxonomy" id="392033"/>
    <lineage>
        <taxon>Eukaryota</taxon>
        <taxon>Metazoa</taxon>
        <taxon>Spiralia</taxon>
        <taxon>Gnathifera</taxon>
        <taxon>Rotifera</taxon>
        <taxon>Eurotatoria</taxon>
        <taxon>Bdelloidea</taxon>
        <taxon>Philodinida</taxon>
        <taxon>Philodinidae</taxon>
        <taxon>Rotaria</taxon>
    </lineage>
</organism>
<dbReference type="InterPro" id="IPR029063">
    <property type="entry name" value="SAM-dependent_MTases_sf"/>
</dbReference>
<dbReference type="Proteomes" id="UP000663882">
    <property type="component" value="Unassembled WGS sequence"/>
</dbReference>
<evidence type="ECO:0000256" key="3">
    <source>
        <dbReference type="ARBA" id="ARBA00022679"/>
    </source>
</evidence>
<comment type="similarity">
    <text evidence="1">Belongs to the class I-like SAM-binding methyltransferase superfamily. NNMT/PNMT/TEMT family.</text>
</comment>
<dbReference type="Gene3D" id="3.40.50.150">
    <property type="entry name" value="Vaccinia Virus protein VP39"/>
    <property type="match status" value="1"/>
</dbReference>
<dbReference type="OrthoDB" id="10050085at2759"/>
<protein>
    <submittedName>
        <fullName evidence="8">Uncharacterized protein</fullName>
    </submittedName>
</protein>
<dbReference type="InterPro" id="IPR000940">
    <property type="entry name" value="NNMT_TEMT_trans"/>
</dbReference>
<evidence type="ECO:0000256" key="2">
    <source>
        <dbReference type="ARBA" id="ARBA00022603"/>
    </source>
</evidence>
<accession>A0A819PXH3</accession>
<dbReference type="Proteomes" id="UP000663874">
    <property type="component" value="Unassembled WGS sequence"/>
</dbReference>
<dbReference type="AlphaFoldDB" id="A0A819PXH3"/>
<evidence type="ECO:0000313" key="6">
    <source>
        <dbReference type="EMBL" id="CAF0994984.1"/>
    </source>
</evidence>
<dbReference type="PANTHER" id="PTHR10867:SF17">
    <property type="entry name" value="NICOTINAMIDE N-METHYLTRANSFERASE"/>
    <property type="match status" value="1"/>
</dbReference>
<dbReference type="CDD" id="cd02440">
    <property type="entry name" value="AdoMet_MTases"/>
    <property type="match status" value="1"/>
</dbReference>
<dbReference type="EMBL" id="CAJOAX010002370">
    <property type="protein sequence ID" value="CAF3791331.1"/>
    <property type="molecule type" value="Genomic_DNA"/>
</dbReference>
<dbReference type="GO" id="GO:0005829">
    <property type="term" value="C:cytosol"/>
    <property type="evidence" value="ECO:0007669"/>
    <property type="project" value="TreeGrafter"/>
</dbReference>
<evidence type="ECO:0000313" key="9">
    <source>
        <dbReference type="Proteomes" id="UP000663874"/>
    </source>
</evidence>
<evidence type="ECO:0000313" key="7">
    <source>
        <dbReference type="EMBL" id="CAF3791331.1"/>
    </source>
</evidence>
<dbReference type="PANTHER" id="PTHR10867">
    <property type="entry name" value="NNMT/PNMT/TEMT FAMILY MEMBER"/>
    <property type="match status" value="1"/>
</dbReference>
<dbReference type="GO" id="GO:0032259">
    <property type="term" value="P:methylation"/>
    <property type="evidence" value="ECO:0007669"/>
    <property type="project" value="UniProtKB-KW"/>
</dbReference>
<comment type="caution">
    <text evidence="8">The sequence shown here is derived from an EMBL/GenBank/DDBJ whole genome shotgun (WGS) entry which is preliminary data.</text>
</comment>
<name>A0A819PXH3_9BILA</name>
<dbReference type="Proteomes" id="UP000663823">
    <property type="component" value="Unassembled WGS sequence"/>
</dbReference>
<keyword evidence="4" id="KW-0949">S-adenosyl-L-methionine</keyword>
<dbReference type="GO" id="GO:0008170">
    <property type="term" value="F:N-methyltransferase activity"/>
    <property type="evidence" value="ECO:0007669"/>
    <property type="project" value="TreeGrafter"/>
</dbReference>